<reference evidence="2" key="1">
    <citation type="submission" date="2020-08" db="EMBL/GenBank/DDBJ databases">
        <title>Multicomponent nature underlies the extraordinary mechanical properties of spider dragline silk.</title>
        <authorList>
            <person name="Kono N."/>
            <person name="Nakamura H."/>
            <person name="Mori M."/>
            <person name="Yoshida Y."/>
            <person name="Ohtoshi R."/>
            <person name="Malay A.D."/>
            <person name="Moran D.A.P."/>
            <person name="Tomita M."/>
            <person name="Numata K."/>
            <person name="Arakawa K."/>
        </authorList>
    </citation>
    <scope>NUCLEOTIDE SEQUENCE</scope>
</reference>
<evidence type="ECO:0000313" key="3">
    <source>
        <dbReference type="Proteomes" id="UP000887013"/>
    </source>
</evidence>
<name>A0A8X6TKV1_NEPPI</name>
<sequence>MHIPLPNNRMESRLQRAHNGHHPYLDIKSDEIPHHSASPSFKRIPPFPSVPSPVHLHDGGVLLKSIPPICYSLVKVNVTQVSEEDDSRVSYFRLNTLISSGRGWIED</sequence>
<evidence type="ECO:0000313" key="2">
    <source>
        <dbReference type="EMBL" id="GFT20876.1"/>
    </source>
</evidence>
<dbReference type="EMBL" id="BMAW01010869">
    <property type="protein sequence ID" value="GFT20876.1"/>
    <property type="molecule type" value="Genomic_DNA"/>
</dbReference>
<dbReference type="AlphaFoldDB" id="A0A8X6TKV1"/>
<comment type="caution">
    <text evidence="2">The sequence shown here is derived from an EMBL/GenBank/DDBJ whole genome shotgun (WGS) entry which is preliminary data.</text>
</comment>
<accession>A0A8X6TKV1</accession>
<organism evidence="2 3">
    <name type="scientific">Nephila pilipes</name>
    <name type="common">Giant wood spider</name>
    <name type="synonym">Nephila maculata</name>
    <dbReference type="NCBI Taxonomy" id="299642"/>
    <lineage>
        <taxon>Eukaryota</taxon>
        <taxon>Metazoa</taxon>
        <taxon>Ecdysozoa</taxon>
        <taxon>Arthropoda</taxon>
        <taxon>Chelicerata</taxon>
        <taxon>Arachnida</taxon>
        <taxon>Araneae</taxon>
        <taxon>Araneomorphae</taxon>
        <taxon>Entelegynae</taxon>
        <taxon>Araneoidea</taxon>
        <taxon>Nephilidae</taxon>
        <taxon>Nephila</taxon>
    </lineage>
</organism>
<feature type="region of interest" description="Disordered" evidence="1">
    <location>
        <begin position="1"/>
        <end position="29"/>
    </location>
</feature>
<protein>
    <submittedName>
        <fullName evidence="2">Uncharacterized protein</fullName>
    </submittedName>
</protein>
<evidence type="ECO:0000256" key="1">
    <source>
        <dbReference type="SAM" id="MobiDB-lite"/>
    </source>
</evidence>
<gene>
    <name evidence="2" type="ORF">NPIL_314261</name>
</gene>
<keyword evidence="3" id="KW-1185">Reference proteome</keyword>
<dbReference type="Proteomes" id="UP000887013">
    <property type="component" value="Unassembled WGS sequence"/>
</dbReference>
<dbReference type="OrthoDB" id="10318615at2759"/>
<proteinExistence type="predicted"/>